<feature type="domain" description="L1 transposable element RRM" evidence="3">
    <location>
        <begin position="113"/>
        <end position="205"/>
    </location>
</feature>
<accession>H3B3F7</accession>
<dbReference type="OMA" id="KEFRIVI"/>
<dbReference type="eggNOG" id="ENOG502SRQ0">
    <property type="taxonomic scope" value="Eukaryota"/>
</dbReference>
<organism evidence="4 5">
    <name type="scientific">Latimeria chalumnae</name>
    <name type="common">Coelacanth</name>
    <dbReference type="NCBI Taxonomy" id="7897"/>
    <lineage>
        <taxon>Eukaryota</taxon>
        <taxon>Metazoa</taxon>
        <taxon>Chordata</taxon>
        <taxon>Craniata</taxon>
        <taxon>Vertebrata</taxon>
        <taxon>Euteleostomi</taxon>
        <taxon>Coelacanthiformes</taxon>
        <taxon>Coelacanthidae</taxon>
        <taxon>Latimeria</taxon>
    </lineage>
</organism>
<sequence>NNFEVLTSSPEPRSESRPSSPASVVSAATSMPSSGDMPIDVKNILTLLNNMSATLNEIKETNANLLQRMVVAEQRIVDTEDKQCKMADNARDLQKQIEALGMRIDDQENHSRRNNLRVVGFPENVEQGKPIKFLLEMFPGLLRLSDDAILDIERAHQSLAPKPAEGQRPRPFIVKFLRFQVKERLLAAARELGTLEWQGSRIQLFPDLSRDLQERKRKFFPVKQRLKGLRLKYGLFYPAVLRVMVEGETKSFSTLQEVKLFI</sequence>
<evidence type="ECO:0000256" key="2">
    <source>
        <dbReference type="SAM" id="MobiDB-lite"/>
    </source>
</evidence>
<name>H3B3F7_LATCH</name>
<keyword evidence="5" id="KW-1185">Reference proteome</keyword>
<dbReference type="InterPro" id="IPR043636">
    <property type="entry name" value="L1_RRM_dom"/>
</dbReference>
<proteinExistence type="predicted"/>
<evidence type="ECO:0000256" key="1">
    <source>
        <dbReference type="SAM" id="Coils"/>
    </source>
</evidence>
<feature type="region of interest" description="Disordered" evidence="2">
    <location>
        <begin position="1"/>
        <end position="36"/>
    </location>
</feature>
<feature type="coiled-coil region" evidence="1">
    <location>
        <begin position="48"/>
        <end position="110"/>
    </location>
</feature>
<reference evidence="4" key="2">
    <citation type="submission" date="2025-08" db="UniProtKB">
        <authorList>
            <consortium name="Ensembl"/>
        </authorList>
    </citation>
    <scope>IDENTIFICATION</scope>
</reference>
<dbReference type="Proteomes" id="UP000008672">
    <property type="component" value="Unassembled WGS sequence"/>
</dbReference>
<dbReference type="EMBL" id="AFYH01113991">
    <property type="status" value="NOT_ANNOTATED_CDS"/>
    <property type="molecule type" value="Genomic_DNA"/>
</dbReference>
<dbReference type="GeneTree" id="ENSGT00940000165382"/>
<keyword evidence="1" id="KW-0175">Coiled coil</keyword>
<dbReference type="FunCoup" id="H3B3F7">
    <property type="interactions" value="240"/>
</dbReference>
<dbReference type="Gene3D" id="3.30.70.1820">
    <property type="entry name" value="L1 transposable element, RRM domain"/>
    <property type="match status" value="1"/>
</dbReference>
<reference evidence="4" key="3">
    <citation type="submission" date="2025-09" db="UniProtKB">
        <authorList>
            <consortium name="Ensembl"/>
        </authorList>
    </citation>
    <scope>IDENTIFICATION</scope>
</reference>
<dbReference type="InterPro" id="IPR004244">
    <property type="entry name" value="Transposase_22"/>
</dbReference>
<dbReference type="Ensembl" id="ENSLACT00000016542.1">
    <property type="protein sequence ID" value="ENSLACP00000016428.1"/>
    <property type="gene ID" value="ENSLACG00000014474.1"/>
</dbReference>
<protein>
    <recommendedName>
        <fullName evidence="3">L1 transposable element RRM domain-containing protein</fullName>
    </recommendedName>
</protein>
<dbReference type="InParanoid" id="H3B3F7"/>
<feature type="compositionally biased region" description="Low complexity" evidence="2">
    <location>
        <begin position="7"/>
        <end position="34"/>
    </location>
</feature>
<dbReference type="InterPro" id="IPR042566">
    <property type="entry name" value="L1_C"/>
</dbReference>
<dbReference type="PANTHER" id="PTHR11505">
    <property type="entry name" value="L1 TRANSPOSABLE ELEMENT-RELATED"/>
    <property type="match status" value="1"/>
</dbReference>
<evidence type="ECO:0000259" key="3">
    <source>
        <dbReference type="Pfam" id="PF02994"/>
    </source>
</evidence>
<dbReference type="AlphaFoldDB" id="H3B3F7"/>
<dbReference type="Gene3D" id="3.30.250.20">
    <property type="entry name" value="L1 transposable element, C-terminal domain"/>
    <property type="match status" value="1"/>
</dbReference>
<evidence type="ECO:0000313" key="5">
    <source>
        <dbReference type="Proteomes" id="UP000008672"/>
    </source>
</evidence>
<dbReference type="Pfam" id="PF02994">
    <property type="entry name" value="Transposase_22"/>
    <property type="match status" value="1"/>
</dbReference>
<evidence type="ECO:0000313" key="4">
    <source>
        <dbReference type="Ensembl" id="ENSLACP00000016428.1"/>
    </source>
</evidence>
<dbReference type="HOGENOM" id="CLU_062834_2_1_1"/>
<reference evidence="5" key="1">
    <citation type="submission" date="2011-08" db="EMBL/GenBank/DDBJ databases">
        <title>The draft genome of Latimeria chalumnae.</title>
        <authorList>
            <person name="Di Palma F."/>
            <person name="Alfoldi J."/>
            <person name="Johnson J."/>
            <person name="Berlin A."/>
            <person name="Gnerre S."/>
            <person name="Jaffe D."/>
            <person name="MacCallum I."/>
            <person name="Young S."/>
            <person name="Walker B.J."/>
            <person name="Lander E."/>
            <person name="Lindblad-Toh K."/>
        </authorList>
    </citation>
    <scope>NUCLEOTIDE SEQUENCE [LARGE SCALE GENOMIC DNA]</scope>
    <source>
        <strain evidence="5">Wild caught</strain>
    </source>
</reference>